<dbReference type="AlphaFoldDB" id="A0A6A6E6W4"/>
<accession>A0A6A6E6W4</accession>
<dbReference type="Proteomes" id="UP000800200">
    <property type="component" value="Unassembled WGS sequence"/>
</dbReference>
<evidence type="ECO:0000313" key="3">
    <source>
        <dbReference type="Proteomes" id="UP000800200"/>
    </source>
</evidence>
<reference evidence="2" key="1">
    <citation type="journal article" date="2020" name="Stud. Mycol.">
        <title>101 Dothideomycetes genomes: a test case for predicting lifestyles and emergence of pathogens.</title>
        <authorList>
            <person name="Haridas S."/>
            <person name="Albert R."/>
            <person name="Binder M."/>
            <person name="Bloem J."/>
            <person name="Labutti K."/>
            <person name="Salamov A."/>
            <person name="Andreopoulos B."/>
            <person name="Baker S."/>
            <person name="Barry K."/>
            <person name="Bills G."/>
            <person name="Bluhm B."/>
            <person name="Cannon C."/>
            <person name="Castanera R."/>
            <person name="Culley D."/>
            <person name="Daum C."/>
            <person name="Ezra D."/>
            <person name="Gonzalez J."/>
            <person name="Henrissat B."/>
            <person name="Kuo A."/>
            <person name="Liang C."/>
            <person name="Lipzen A."/>
            <person name="Lutzoni F."/>
            <person name="Magnuson J."/>
            <person name="Mondo S."/>
            <person name="Nolan M."/>
            <person name="Ohm R."/>
            <person name="Pangilinan J."/>
            <person name="Park H.-J."/>
            <person name="Ramirez L."/>
            <person name="Alfaro M."/>
            <person name="Sun H."/>
            <person name="Tritt A."/>
            <person name="Yoshinaga Y."/>
            <person name="Zwiers L.-H."/>
            <person name="Turgeon B."/>
            <person name="Goodwin S."/>
            <person name="Spatafora J."/>
            <person name="Crous P."/>
            <person name="Grigoriev I."/>
        </authorList>
    </citation>
    <scope>NUCLEOTIDE SEQUENCE</scope>
    <source>
        <strain evidence="2">CBS 207.26</strain>
    </source>
</reference>
<protein>
    <submittedName>
        <fullName evidence="2">Uncharacterized protein</fullName>
    </submittedName>
</protein>
<name>A0A6A6E6W4_9PEZI</name>
<organism evidence="2 3">
    <name type="scientific">Zopfia rhizophila CBS 207.26</name>
    <dbReference type="NCBI Taxonomy" id="1314779"/>
    <lineage>
        <taxon>Eukaryota</taxon>
        <taxon>Fungi</taxon>
        <taxon>Dikarya</taxon>
        <taxon>Ascomycota</taxon>
        <taxon>Pezizomycotina</taxon>
        <taxon>Dothideomycetes</taxon>
        <taxon>Dothideomycetes incertae sedis</taxon>
        <taxon>Zopfiaceae</taxon>
        <taxon>Zopfia</taxon>
    </lineage>
</organism>
<feature type="compositionally biased region" description="Basic and acidic residues" evidence="1">
    <location>
        <begin position="215"/>
        <end position="236"/>
    </location>
</feature>
<dbReference type="EMBL" id="ML994626">
    <property type="protein sequence ID" value="KAF2187677.1"/>
    <property type="molecule type" value="Genomic_DNA"/>
</dbReference>
<evidence type="ECO:0000313" key="2">
    <source>
        <dbReference type="EMBL" id="KAF2187677.1"/>
    </source>
</evidence>
<sequence>MAPLKPNLLDLPLGIFRAILTQAVQLRGLKRALRLRLVNKGLVGALSTSKIMDDCDILLSKMPIARSYLEQRVLEERTTAYPRLNIIRRAAERLGDRRERIVRRRSSGGSTGELSIQAMVLPESPALGYKGSGSHEEGTFEYDLLTAAAFTNKLSLVRNLVKSHLGLRIGTFGNPYGAAVREEHLEVLIFSFRIQTDPALRPDTGSCVSPQGRGNSDRTRCKDGGSTGDDRQEKIVRRGSTGGSSGELSIQAMELPERPALGYRNLRRWTLSPSQIGVRSSTMTWTTASLKR</sequence>
<dbReference type="OrthoDB" id="4772757at2759"/>
<keyword evidence="3" id="KW-1185">Reference proteome</keyword>
<feature type="region of interest" description="Disordered" evidence="1">
    <location>
        <begin position="201"/>
        <end position="250"/>
    </location>
</feature>
<evidence type="ECO:0000256" key="1">
    <source>
        <dbReference type="SAM" id="MobiDB-lite"/>
    </source>
</evidence>
<proteinExistence type="predicted"/>
<gene>
    <name evidence="2" type="ORF">K469DRAFT_685560</name>
</gene>